<feature type="compositionally biased region" description="Basic and acidic residues" evidence="1">
    <location>
        <begin position="26"/>
        <end position="35"/>
    </location>
</feature>
<sequence>MPRAMREVLGMSVEHSGHESMVSDTASDRPDDPARKPWKTPTLEVVPANSAESGGSDSPDGAETS</sequence>
<comment type="caution">
    <text evidence="2">The sequence shown here is derived from an EMBL/GenBank/DDBJ whole genome shotgun (WGS) entry which is preliminary data.</text>
</comment>
<proteinExistence type="predicted"/>
<dbReference type="EMBL" id="SMFY01000008">
    <property type="protein sequence ID" value="TCK16609.1"/>
    <property type="molecule type" value="Genomic_DNA"/>
</dbReference>
<protein>
    <submittedName>
        <fullName evidence="2">Uncharacterized protein</fullName>
    </submittedName>
</protein>
<keyword evidence="3" id="KW-1185">Reference proteome</keyword>
<evidence type="ECO:0000313" key="3">
    <source>
        <dbReference type="Proteomes" id="UP000295030"/>
    </source>
</evidence>
<reference evidence="2 3" key="1">
    <citation type="submission" date="2019-03" db="EMBL/GenBank/DDBJ databases">
        <title>Genomic Encyclopedia of Type Strains, Phase IV (KMG-IV): sequencing the most valuable type-strain genomes for metagenomic binning, comparative biology and taxonomic classification.</title>
        <authorList>
            <person name="Goeker M."/>
        </authorList>
    </citation>
    <scope>NUCLEOTIDE SEQUENCE [LARGE SCALE GENOMIC DNA]</scope>
    <source>
        <strain evidence="2 3">DSM 101</strain>
    </source>
</reference>
<organism evidence="2 3">
    <name type="scientific">Ancylobacter aquaticus</name>
    <dbReference type="NCBI Taxonomy" id="100"/>
    <lineage>
        <taxon>Bacteria</taxon>
        <taxon>Pseudomonadati</taxon>
        <taxon>Pseudomonadota</taxon>
        <taxon>Alphaproteobacteria</taxon>
        <taxon>Hyphomicrobiales</taxon>
        <taxon>Xanthobacteraceae</taxon>
        <taxon>Ancylobacter</taxon>
    </lineage>
</organism>
<feature type="region of interest" description="Disordered" evidence="1">
    <location>
        <begin position="1"/>
        <end position="65"/>
    </location>
</feature>
<dbReference type="AlphaFoldDB" id="A0A4R1HBQ2"/>
<evidence type="ECO:0000313" key="2">
    <source>
        <dbReference type="EMBL" id="TCK16609.1"/>
    </source>
</evidence>
<accession>A0A4R1HBQ2</accession>
<name>A0A4R1HBQ2_ANCAQ</name>
<gene>
    <name evidence="2" type="ORF">EV667_4507</name>
</gene>
<dbReference type="Proteomes" id="UP000295030">
    <property type="component" value="Unassembled WGS sequence"/>
</dbReference>
<evidence type="ECO:0000256" key="1">
    <source>
        <dbReference type="SAM" id="MobiDB-lite"/>
    </source>
</evidence>